<evidence type="ECO:0000256" key="1">
    <source>
        <dbReference type="ARBA" id="ARBA00001970"/>
    </source>
</evidence>
<dbReference type="PANTHER" id="PTHR30529:SF6">
    <property type="entry name" value="BLL0291 PROTEIN"/>
    <property type="match status" value="1"/>
</dbReference>
<evidence type="ECO:0000256" key="8">
    <source>
        <dbReference type="ARBA" id="ARBA00022982"/>
    </source>
</evidence>
<keyword evidence="11 13" id="KW-0472">Membrane</keyword>
<feature type="transmembrane region" description="Helical" evidence="13">
    <location>
        <begin position="86"/>
        <end position="108"/>
    </location>
</feature>
<keyword evidence="7" id="KW-0479">Metal-binding</keyword>
<keyword evidence="16" id="KW-1185">Reference proteome</keyword>
<dbReference type="GO" id="GO:0009055">
    <property type="term" value="F:electron transfer activity"/>
    <property type="evidence" value="ECO:0007669"/>
    <property type="project" value="InterPro"/>
</dbReference>
<comment type="subcellular location">
    <subcellularLocation>
        <location evidence="2">Cell membrane</location>
        <topology evidence="2">Multi-pass membrane protein</topology>
    </subcellularLocation>
</comment>
<evidence type="ECO:0000256" key="11">
    <source>
        <dbReference type="ARBA" id="ARBA00023136"/>
    </source>
</evidence>
<reference evidence="15 16" key="1">
    <citation type="journal article" date="2013" name="Genome Announc.">
        <title>Draft Genome Sequence of Sphingobium ummariense Strain RL-3, a Hexachlorocyclohexane-Degrading Bacterium.</title>
        <authorList>
            <person name="Kohli P."/>
            <person name="Dua A."/>
            <person name="Sangwan N."/>
            <person name="Oldach P."/>
            <person name="Khurana J.P."/>
            <person name="Lal R."/>
        </authorList>
    </citation>
    <scope>NUCLEOTIDE SEQUENCE [LARGE SCALE GENOMIC DNA]</scope>
    <source>
        <strain evidence="15 16">RL-3</strain>
    </source>
</reference>
<dbReference type="PANTHER" id="PTHR30529">
    <property type="entry name" value="CYTOCHROME B561"/>
    <property type="match status" value="1"/>
</dbReference>
<feature type="transmembrane region" description="Helical" evidence="13">
    <location>
        <begin position="143"/>
        <end position="165"/>
    </location>
</feature>
<dbReference type="AlphaFoldDB" id="T0K2P1"/>
<evidence type="ECO:0000313" key="15">
    <source>
        <dbReference type="EMBL" id="EQB30834.1"/>
    </source>
</evidence>
<evidence type="ECO:0000256" key="12">
    <source>
        <dbReference type="ARBA" id="ARBA00037975"/>
    </source>
</evidence>
<feature type="domain" description="Cytochrome b561 bacterial/Ni-hydrogenase" evidence="14">
    <location>
        <begin position="8"/>
        <end position="175"/>
    </location>
</feature>
<evidence type="ECO:0000256" key="2">
    <source>
        <dbReference type="ARBA" id="ARBA00004651"/>
    </source>
</evidence>
<keyword evidence="9 13" id="KW-1133">Transmembrane helix</keyword>
<dbReference type="GO" id="GO:0005886">
    <property type="term" value="C:plasma membrane"/>
    <property type="evidence" value="ECO:0007669"/>
    <property type="project" value="UniProtKB-SubCell"/>
</dbReference>
<evidence type="ECO:0000256" key="5">
    <source>
        <dbReference type="ARBA" id="ARBA00022617"/>
    </source>
</evidence>
<sequence length="192" mass="20735">MSRHSPDFHPALRALHWLMAAAVLAMLFIGVGMVSTTGTAYVTLLALHRPLGIAILLLVLLRLPLRIMTGAPALPDDLPRIQKRAAVASHILLYLAMAGMPFIGWAMLSAGGYPVLLTKSMALPAILPRDLALYAFLRQAHTVVALLFFALILAHLSAALMHGLIRRDGVLRSMTVGHRRAGVSPKQDDADD</sequence>
<feature type="transmembrane region" description="Helical" evidence="13">
    <location>
        <begin position="40"/>
        <end position="65"/>
    </location>
</feature>
<dbReference type="OrthoDB" id="1247465at2"/>
<keyword evidence="10" id="KW-0408">Iron</keyword>
<dbReference type="InterPro" id="IPR011577">
    <property type="entry name" value="Cyt_b561_bac/Ni-Hgenase"/>
</dbReference>
<evidence type="ECO:0000313" key="16">
    <source>
        <dbReference type="Proteomes" id="UP000015523"/>
    </source>
</evidence>
<dbReference type="Proteomes" id="UP000015523">
    <property type="component" value="Unassembled WGS sequence"/>
</dbReference>
<evidence type="ECO:0000256" key="9">
    <source>
        <dbReference type="ARBA" id="ARBA00022989"/>
    </source>
</evidence>
<proteinExistence type="inferred from homology"/>
<protein>
    <recommendedName>
        <fullName evidence="14">Cytochrome b561 bacterial/Ni-hydrogenase domain-containing protein</fullName>
    </recommendedName>
</protein>
<evidence type="ECO:0000259" key="14">
    <source>
        <dbReference type="Pfam" id="PF01292"/>
    </source>
</evidence>
<organism evidence="15 16">
    <name type="scientific">Sphingobium ummariense RL-3</name>
    <dbReference type="NCBI Taxonomy" id="1346791"/>
    <lineage>
        <taxon>Bacteria</taxon>
        <taxon>Pseudomonadati</taxon>
        <taxon>Pseudomonadota</taxon>
        <taxon>Alphaproteobacteria</taxon>
        <taxon>Sphingomonadales</taxon>
        <taxon>Sphingomonadaceae</taxon>
        <taxon>Sphingobium</taxon>
    </lineage>
</organism>
<keyword evidence="4" id="KW-1003">Cell membrane</keyword>
<keyword evidence="5" id="KW-0349">Heme</keyword>
<dbReference type="RefSeq" id="WP_021319220.1">
    <property type="nucleotide sequence ID" value="NZ_AUWY01000116.1"/>
</dbReference>
<dbReference type="eggNOG" id="COG3038">
    <property type="taxonomic scope" value="Bacteria"/>
</dbReference>
<keyword evidence="8" id="KW-0249">Electron transport</keyword>
<feature type="transmembrane region" description="Helical" evidence="13">
    <location>
        <begin position="12"/>
        <end position="34"/>
    </location>
</feature>
<comment type="caution">
    <text evidence="15">The sequence shown here is derived from an EMBL/GenBank/DDBJ whole genome shotgun (WGS) entry which is preliminary data.</text>
</comment>
<dbReference type="PATRIC" id="fig|1346791.3.peg.3458"/>
<dbReference type="EMBL" id="AUWY01000116">
    <property type="protein sequence ID" value="EQB30834.1"/>
    <property type="molecule type" value="Genomic_DNA"/>
</dbReference>
<evidence type="ECO:0000256" key="13">
    <source>
        <dbReference type="SAM" id="Phobius"/>
    </source>
</evidence>
<comment type="cofactor">
    <cofactor evidence="1">
        <name>heme b</name>
        <dbReference type="ChEBI" id="CHEBI:60344"/>
    </cofactor>
</comment>
<dbReference type="InterPro" id="IPR016174">
    <property type="entry name" value="Di-haem_cyt_TM"/>
</dbReference>
<dbReference type="GO" id="GO:0022904">
    <property type="term" value="P:respiratory electron transport chain"/>
    <property type="evidence" value="ECO:0007669"/>
    <property type="project" value="InterPro"/>
</dbReference>
<comment type="similarity">
    <text evidence="12">Belongs to the cytochrome b561 family.</text>
</comment>
<evidence type="ECO:0000256" key="10">
    <source>
        <dbReference type="ARBA" id="ARBA00023004"/>
    </source>
</evidence>
<keyword evidence="3" id="KW-0813">Transport</keyword>
<dbReference type="GO" id="GO:0046872">
    <property type="term" value="F:metal ion binding"/>
    <property type="evidence" value="ECO:0007669"/>
    <property type="project" value="UniProtKB-KW"/>
</dbReference>
<gene>
    <name evidence="15" type="ORF">M529_17935</name>
</gene>
<evidence type="ECO:0000256" key="3">
    <source>
        <dbReference type="ARBA" id="ARBA00022448"/>
    </source>
</evidence>
<evidence type="ECO:0000256" key="4">
    <source>
        <dbReference type="ARBA" id="ARBA00022475"/>
    </source>
</evidence>
<dbReference type="Gene3D" id="1.20.950.20">
    <property type="entry name" value="Transmembrane di-heme cytochromes, Chain C"/>
    <property type="match status" value="1"/>
</dbReference>
<name>T0K2P1_9SPHN</name>
<dbReference type="InterPro" id="IPR052168">
    <property type="entry name" value="Cytochrome_b561_oxidase"/>
</dbReference>
<evidence type="ECO:0000256" key="6">
    <source>
        <dbReference type="ARBA" id="ARBA00022692"/>
    </source>
</evidence>
<accession>T0K2P1</accession>
<keyword evidence="6 13" id="KW-0812">Transmembrane</keyword>
<evidence type="ECO:0000256" key="7">
    <source>
        <dbReference type="ARBA" id="ARBA00022723"/>
    </source>
</evidence>
<dbReference type="STRING" id="1346791.M529_17935"/>
<dbReference type="Pfam" id="PF01292">
    <property type="entry name" value="Ni_hydr_CYTB"/>
    <property type="match status" value="1"/>
</dbReference>
<dbReference type="GO" id="GO:0020037">
    <property type="term" value="F:heme binding"/>
    <property type="evidence" value="ECO:0007669"/>
    <property type="project" value="TreeGrafter"/>
</dbReference>
<dbReference type="SUPFAM" id="SSF81342">
    <property type="entry name" value="Transmembrane di-heme cytochromes"/>
    <property type="match status" value="1"/>
</dbReference>